<feature type="domain" description="Flagellar hook-length control protein-like C-terminal" evidence="2">
    <location>
        <begin position="326"/>
        <end position="401"/>
    </location>
</feature>
<reference evidence="3 4" key="1">
    <citation type="submission" date="2010-07" db="EMBL/GenBank/DDBJ databases">
        <title>The draft genome of Paenibacillus curdlanolyticus YK9.</title>
        <authorList>
            <consortium name="US DOE Joint Genome Institute (JGI-PGF)"/>
            <person name="Lucas S."/>
            <person name="Copeland A."/>
            <person name="Lapidus A."/>
            <person name="Cheng J.-F."/>
            <person name="Bruce D."/>
            <person name="Goodwin L."/>
            <person name="Pitluck S."/>
            <person name="Land M.L."/>
            <person name="Hauser L."/>
            <person name="Chang Y.-J."/>
            <person name="Jeffries C."/>
            <person name="Anderson I.J."/>
            <person name="Johnson E."/>
            <person name="Loganathan U."/>
            <person name="Mulhopadhyay B."/>
            <person name="Kyrpides N."/>
            <person name="Woyke T.J."/>
        </authorList>
    </citation>
    <scope>NUCLEOTIDE SEQUENCE [LARGE SCALE GENOMIC DNA]</scope>
    <source>
        <strain evidence="3 4">YK9</strain>
    </source>
</reference>
<dbReference type="InterPro" id="IPR052563">
    <property type="entry name" value="FliK"/>
</dbReference>
<dbReference type="Proteomes" id="UP000005387">
    <property type="component" value="Unassembled WGS sequence"/>
</dbReference>
<dbReference type="Gene3D" id="3.30.750.140">
    <property type="match status" value="1"/>
</dbReference>
<evidence type="ECO:0000313" key="4">
    <source>
        <dbReference type="Proteomes" id="UP000005387"/>
    </source>
</evidence>
<dbReference type="EMBL" id="AEDD01000001">
    <property type="protein sequence ID" value="EFM13060.1"/>
    <property type="molecule type" value="Genomic_DNA"/>
</dbReference>
<evidence type="ECO:0000313" key="3">
    <source>
        <dbReference type="EMBL" id="EFM13060.1"/>
    </source>
</evidence>
<dbReference type="STRING" id="717606.PaecuDRAFT_0571"/>
<feature type="compositionally biased region" description="Low complexity" evidence="1">
    <location>
        <begin position="46"/>
        <end position="69"/>
    </location>
</feature>
<feature type="compositionally biased region" description="Polar residues" evidence="1">
    <location>
        <begin position="15"/>
        <end position="45"/>
    </location>
</feature>
<feature type="compositionally biased region" description="Low complexity" evidence="1">
    <location>
        <begin position="395"/>
        <end position="420"/>
    </location>
</feature>
<dbReference type="PANTHER" id="PTHR37533">
    <property type="entry name" value="FLAGELLAR HOOK-LENGTH CONTROL PROTEIN"/>
    <property type="match status" value="1"/>
</dbReference>
<protein>
    <submittedName>
        <fullName evidence="3">Flagellar hook-length control protein-like, C-terminal domain</fullName>
    </submittedName>
</protein>
<dbReference type="PANTHER" id="PTHR37533:SF2">
    <property type="entry name" value="FLAGELLAR HOOK-LENGTH CONTROL PROTEIN"/>
    <property type="match status" value="1"/>
</dbReference>
<evidence type="ECO:0000259" key="2">
    <source>
        <dbReference type="Pfam" id="PF02120"/>
    </source>
</evidence>
<dbReference type="OrthoDB" id="2380967at2"/>
<keyword evidence="3" id="KW-0969">Cilium</keyword>
<dbReference type="InterPro" id="IPR021136">
    <property type="entry name" value="Flagellar_hook_control-like_C"/>
</dbReference>
<organism evidence="3 4">
    <name type="scientific">Paenibacillus curdlanolyticus YK9</name>
    <dbReference type="NCBI Taxonomy" id="717606"/>
    <lineage>
        <taxon>Bacteria</taxon>
        <taxon>Bacillati</taxon>
        <taxon>Bacillota</taxon>
        <taxon>Bacilli</taxon>
        <taxon>Bacillales</taxon>
        <taxon>Paenibacillaceae</taxon>
        <taxon>Paenibacillus</taxon>
    </lineage>
</organism>
<keyword evidence="4" id="KW-1185">Reference proteome</keyword>
<gene>
    <name evidence="3" type="ORF">PaecuDRAFT_0571</name>
</gene>
<keyword evidence="3" id="KW-0966">Cell projection</keyword>
<evidence type="ECO:0000256" key="1">
    <source>
        <dbReference type="SAM" id="MobiDB-lite"/>
    </source>
</evidence>
<feature type="region of interest" description="Disordered" evidence="1">
    <location>
        <begin position="393"/>
        <end position="434"/>
    </location>
</feature>
<dbReference type="RefSeq" id="WP_006036588.1">
    <property type="nucleotide sequence ID" value="NZ_AEDD01000001.1"/>
</dbReference>
<dbReference type="eggNOG" id="COG3144">
    <property type="taxonomic scope" value="Bacteria"/>
</dbReference>
<feature type="region of interest" description="Disordered" evidence="1">
    <location>
        <begin position="1"/>
        <end position="73"/>
    </location>
</feature>
<dbReference type="AlphaFoldDB" id="E0I446"/>
<dbReference type="Pfam" id="PF02120">
    <property type="entry name" value="Flg_hook"/>
    <property type="match status" value="1"/>
</dbReference>
<accession>E0I446</accession>
<sequence>MEMAITPAVSAAPKGNTSNASVDATNASQSGNSQFKQTLSASMNGQSQTSGTTSTDSTTATATAQTASTEMTGQTPLTADQLLAAIGELIASLQSEDLANAPELPVVKDQLQDMMDQLNAMLSLLGVQSVPAMPIYADNVTDALKADVQQALVQLQDVINKGQLGTAQLGNALQWIGEQVKGLQQAVQQLKVNVKTSATDAAGAQQQDDFVVEDQPQAAKSQPVVQAQAPVATSNKAVTFLEQLNRQSVNPHVLQALASQQTEQETVDQQPATEQAANTVFPNIQTTESARAAVAIRQVTGLAHVPAQQFAETMANLMVDKFEVKTVGGISEAKLTLTPEHLGQVDVRISVQNGQLTALFVTDSSASKELLDNQLAQLRANLQSQGLNVEKLEVSQQSVNTQMSQQQHGNGNGQQQSNGNGPSGDGDSEEAAFESELAQQTVIRGLGYGRAINVKA</sequence>
<proteinExistence type="predicted"/>
<dbReference type="InterPro" id="IPR038610">
    <property type="entry name" value="FliK-like_C_sf"/>
</dbReference>
<name>E0I446_9BACL</name>
<dbReference type="CDD" id="cd17470">
    <property type="entry name" value="T3SS_Flik_C"/>
    <property type="match status" value="1"/>
</dbReference>
<keyword evidence="3" id="KW-0282">Flagellum</keyword>